<proteinExistence type="predicted"/>
<dbReference type="EMBL" id="CP041241">
    <property type="protein sequence ID" value="QLL65112.1"/>
    <property type="molecule type" value="Genomic_DNA"/>
</dbReference>
<dbReference type="InterPro" id="IPR010385">
    <property type="entry name" value="DUF982"/>
</dbReference>
<dbReference type="Pfam" id="PF06169">
    <property type="entry name" value="DUF982"/>
    <property type="match status" value="1"/>
</dbReference>
<dbReference type="Gene3D" id="6.10.250.730">
    <property type="match status" value="1"/>
</dbReference>
<organism evidence="1 2">
    <name type="scientific">Sinorhizobium mexicanum</name>
    <dbReference type="NCBI Taxonomy" id="375549"/>
    <lineage>
        <taxon>Bacteria</taxon>
        <taxon>Pseudomonadati</taxon>
        <taxon>Pseudomonadota</taxon>
        <taxon>Alphaproteobacteria</taxon>
        <taxon>Hyphomicrobiales</taxon>
        <taxon>Rhizobiaceae</taxon>
        <taxon>Sinorhizobium/Ensifer group</taxon>
        <taxon>Sinorhizobium</taxon>
    </lineage>
</organism>
<evidence type="ECO:0000313" key="2">
    <source>
        <dbReference type="Proteomes" id="UP000510721"/>
    </source>
</evidence>
<keyword evidence="2" id="KW-1185">Reference proteome</keyword>
<dbReference type="Proteomes" id="UP000510721">
    <property type="component" value="Plasmid pEmeITTGR7c"/>
</dbReference>
<sequence length="96" mass="10516">MYEIPWGVPVSISMLDGKCRTVVGPLDAMKCLEREWPVRGGAYYGYAMRACEAALKHRKSPGEARAAFICASREAFLTILGGQASEEGKDGHRPLE</sequence>
<name>A0A859QHL8_9HYPH</name>
<accession>A0A859QHL8</accession>
<gene>
    <name evidence="1" type="ORF">FKV68_27520</name>
</gene>
<evidence type="ECO:0000313" key="1">
    <source>
        <dbReference type="EMBL" id="QLL65112.1"/>
    </source>
</evidence>
<dbReference type="AlphaFoldDB" id="A0A859QHL8"/>
<dbReference type="KEGG" id="emx:FKV68_27520"/>
<geneLocation type="plasmid" evidence="2">
    <name>pemeittgr7c</name>
</geneLocation>
<protein>
    <submittedName>
        <fullName evidence="1">DUF982 domain-containing protein</fullName>
    </submittedName>
</protein>
<dbReference type="RefSeq" id="WP_180943577.1">
    <property type="nucleotide sequence ID" value="NZ_CP041241.1"/>
</dbReference>
<keyword evidence="1" id="KW-0614">Plasmid</keyword>
<reference evidence="1 2" key="1">
    <citation type="submission" date="2019-06" db="EMBL/GenBank/DDBJ databases">
        <title>Complete genome sequence of Ensifer mexicanus ITTG R7 isolated from nodules of Acacia angustissima (Mill.) Kuntze.</title>
        <authorList>
            <person name="Rincon-Rosales R."/>
            <person name="Rogel M.A."/>
            <person name="Guerrero G."/>
            <person name="Rincon-Molina C.I."/>
            <person name="Lopez-Lopez A."/>
            <person name="Martinez-Romero E."/>
        </authorList>
    </citation>
    <scope>NUCLEOTIDE SEQUENCE [LARGE SCALE GENOMIC DNA]</scope>
    <source>
        <strain evidence="1 2">ITTG R7</strain>
        <plasmid evidence="2">pemeittgr7c</plasmid>
    </source>
</reference>